<dbReference type="InterPro" id="IPR000551">
    <property type="entry name" value="MerR-type_HTH_dom"/>
</dbReference>
<keyword evidence="5" id="KW-0238">DNA-binding</keyword>
<feature type="transmembrane region" description="Helical" evidence="9">
    <location>
        <begin position="155"/>
        <end position="175"/>
    </location>
</feature>
<dbReference type="PANTHER" id="PTHR30204">
    <property type="entry name" value="REDOX-CYCLING DRUG-SENSING TRANSCRIPTIONAL ACTIVATOR SOXR"/>
    <property type="match status" value="1"/>
</dbReference>
<evidence type="ECO:0000256" key="6">
    <source>
        <dbReference type="ARBA" id="ARBA00023136"/>
    </source>
</evidence>
<evidence type="ECO:0000256" key="5">
    <source>
        <dbReference type="ARBA" id="ARBA00023125"/>
    </source>
</evidence>
<evidence type="ECO:0000256" key="8">
    <source>
        <dbReference type="SAM" id="Coils"/>
    </source>
</evidence>
<dbReference type="RefSeq" id="WP_151866395.1">
    <property type="nucleotide sequence ID" value="NZ_WBZB01000039.1"/>
</dbReference>
<feature type="transmembrane region" description="Helical" evidence="9">
    <location>
        <begin position="187"/>
        <end position="206"/>
    </location>
</feature>
<evidence type="ECO:0000256" key="9">
    <source>
        <dbReference type="SAM" id="Phobius"/>
    </source>
</evidence>
<feature type="coiled-coil region" evidence="8">
    <location>
        <begin position="59"/>
        <end position="86"/>
    </location>
</feature>
<dbReference type="SMART" id="SM00422">
    <property type="entry name" value="HTH_MERR"/>
    <property type="match status" value="1"/>
</dbReference>
<reference evidence="11 12" key="1">
    <citation type="submission" date="2019-10" db="EMBL/GenBank/DDBJ databases">
        <title>Alkaliphilus serpentinus sp. nov. and Alkaliphilus pronyensis sp. nov., two novel anaerobic alkaliphilic species isolated from the serpentinized-hosted hydrothermal field of the Prony Bay (New Caledonia).</title>
        <authorList>
            <person name="Postec A."/>
        </authorList>
    </citation>
    <scope>NUCLEOTIDE SEQUENCE [LARGE SCALE GENOMIC DNA]</scope>
    <source>
        <strain evidence="11 12">LacT</strain>
    </source>
</reference>
<dbReference type="PANTHER" id="PTHR30204:SF94">
    <property type="entry name" value="HEAVY METAL-DEPENDENT TRANSCRIPTIONAL REGULATOR HI_0293-RELATED"/>
    <property type="match status" value="1"/>
</dbReference>
<comment type="caution">
    <text evidence="11">The sequence shown here is derived from an EMBL/GenBank/DDBJ whole genome shotgun (WGS) entry which is preliminary data.</text>
</comment>
<dbReference type="OrthoDB" id="9791488at2"/>
<dbReference type="AlphaFoldDB" id="A0A833HMT3"/>
<evidence type="ECO:0000256" key="2">
    <source>
        <dbReference type="ARBA" id="ARBA00022692"/>
    </source>
</evidence>
<evidence type="ECO:0000256" key="7">
    <source>
        <dbReference type="ARBA" id="ARBA00023163"/>
    </source>
</evidence>
<feature type="transmembrane region" description="Helical" evidence="9">
    <location>
        <begin position="285"/>
        <end position="305"/>
    </location>
</feature>
<comment type="subcellular location">
    <subcellularLocation>
        <location evidence="1">Membrane</location>
        <topology evidence="1">Multi-pass membrane protein</topology>
    </subcellularLocation>
</comment>
<evidence type="ECO:0000256" key="1">
    <source>
        <dbReference type="ARBA" id="ARBA00004141"/>
    </source>
</evidence>
<protein>
    <submittedName>
        <fullName evidence="11">MerR family transcriptional regulator</fullName>
    </submittedName>
</protein>
<keyword evidence="2 9" id="KW-0812">Transmembrane</keyword>
<dbReference type="Pfam" id="PF06271">
    <property type="entry name" value="RDD"/>
    <property type="match status" value="1"/>
</dbReference>
<dbReference type="PROSITE" id="PS50937">
    <property type="entry name" value="HTH_MERR_2"/>
    <property type="match status" value="1"/>
</dbReference>
<evidence type="ECO:0000256" key="3">
    <source>
        <dbReference type="ARBA" id="ARBA00022989"/>
    </source>
</evidence>
<dbReference type="GO" id="GO:0003677">
    <property type="term" value="F:DNA binding"/>
    <property type="evidence" value="ECO:0007669"/>
    <property type="project" value="UniProtKB-KW"/>
</dbReference>
<evidence type="ECO:0000259" key="10">
    <source>
        <dbReference type="PROSITE" id="PS50937"/>
    </source>
</evidence>
<dbReference type="CDD" id="cd00592">
    <property type="entry name" value="HTH_MerR-like"/>
    <property type="match status" value="1"/>
</dbReference>
<evidence type="ECO:0000256" key="4">
    <source>
        <dbReference type="ARBA" id="ARBA00023015"/>
    </source>
</evidence>
<keyword evidence="12" id="KW-1185">Reference proteome</keyword>
<keyword evidence="7" id="KW-0804">Transcription</keyword>
<feature type="domain" description="HTH merR-type" evidence="10">
    <location>
        <begin position="1"/>
        <end position="68"/>
    </location>
</feature>
<accession>A0A833HMT3</accession>
<dbReference type="Proteomes" id="UP000465601">
    <property type="component" value="Unassembled WGS sequence"/>
</dbReference>
<sequence>MTIKEVEMLSGMERGNIRFYEREGLITPKRMDNGYRDYSQNDLQILLRIKLLRSLHISLEEIKALKEGSKDLLDTLSKQIVKLDQEKKDASYAQDVCRAMQGEWVTFADLDAKKYLNCIKESMKGTDSGYFSIKGDELPQVFHPWRRFLARIFDIFMYNTLWMALLALVFDVNLATRGNFENSLDSFISIAIMLFIEPFWLHMLGTTPGKALLGLRIENPDGRPLSYAEGLERTWSVIGTGMGYNIPIYNLICLLKSYKLCNEKETQPWDEEVSYTLKDTKWYRGVFYIGAHAVAIAFLLTVTSAQQLPPNRGNLTVAEFVENHNYYAEFFGINFGNKYLNKDGKWVKKDFDGRTHIEIQDTEKPKYHFTIANGYVKGVSFEIEITNNDKWLYSYDKQMFLVSLAFAGAQEEIGLFSKLPRRIGEEIEKNTFKDFCFEEAGITFTCVTDYSGYKVIQSHILIPEEKATKTYYSLSFSLIKQN</sequence>
<dbReference type="Gene3D" id="1.10.1660.10">
    <property type="match status" value="1"/>
</dbReference>
<keyword evidence="4" id="KW-0805">Transcription regulation</keyword>
<dbReference type="GO" id="GO:0003700">
    <property type="term" value="F:DNA-binding transcription factor activity"/>
    <property type="evidence" value="ECO:0007669"/>
    <property type="project" value="InterPro"/>
</dbReference>
<dbReference type="SUPFAM" id="SSF46955">
    <property type="entry name" value="Putative DNA-binding domain"/>
    <property type="match status" value="1"/>
</dbReference>
<dbReference type="Pfam" id="PF13411">
    <property type="entry name" value="MerR_1"/>
    <property type="match status" value="1"/>
</dbReference>
<gene>
    <name evidence="11" type="ORF">F8153_10975</name>
</gene>
<evidence type="ECO:0000313" key="12">
    <source>
        <dbReference type="Proteomes" id="UP000465601"/>
    </source>
</evidence>
<dbReference type="EMBL" id="WBZB01000039">
    <property type="protein sequence ID" value="KAB3528839.1"/>
    <property type="molecule type" value="Genomic_DNA"/>
</dbReference>
<name>A0A833HMT3_9FIRM</name>
<keyword evidence="6 9" id="KW-0472">Membrane</keyword>
<dbReference type="InterPro" id="IPR047057">
    <property type="entry name" value="MerR_fam"/>
</dbReference>
<keyword evidence="3 9" id="KW-1133">Transmembrane helix</keyword>
<dbReference type="InterPro" id="IPR010432">
    <property type="entry name" value="RDD"/>
</dbReference>
<dbReference type="InterPro" id="IPR009061">
    <property type="entry name" value="DNA-bd_dom_put_sf"/>
</dbReference>
<organism evidence="11 12">
    <name type="scientific">Alkaliphilus serpentinus</name>
    <dbReference type="NCBI Taxonomy" id="1482731"/>
    <lineage>
        <taxon>Bacteria</taxon>
        <taxon>Bacillati</taxon>
        <taxon>Bacillota</taxon>
        <taxon>Clostridia</taxon>
        <taxon>Peptostreptococcales</taxon>
        <taxon>Natronincolaceae</taxon>
        <taxon>Alkaliphilus</taxon>
    </lineage>
</organism>
<keyword evidence="8" id="KW-0175">Coiled coil</keyword>
<evidence type="ECO:0000313" key="11">
    <source>
        <dbReference type="EMBL" id="KAB3528839.1"/>
    </source>
</evidence>
<proteinExistence type="predicted"/>
<dbReference type="GO" id="GO:0016020">
    <property type="term" value="C:membrane"/>
    <property type="evidence" value="ECO:0007669"/>
    <property type="project" value="UniProtKB-SubCell"/>
</dbReference>